<dbReference type="GO" id="GO:0003676">
    <property type="term" value="F:nucleic acid binding"/>
    <property type="evidence" value="ECO:0007669"/>
    <property type="project" value="InterPro"/>
</dbReference>
<gene>
    <name evidence="2" type="primary">tnsB</name>
    <name evidence="2" type="ORF">NCTC13131_00088</name>
</gene>
<dbReference type="SUPFAM" id="SSF46689">
    <property type="entry name" value="Homeodomain-like"/>
    <property type="match status" value="1"/>
</dbReference>
<dbReference type="GO" id="GO:0015074">
    <property type="term" value="P:DNA integration"/>
    <property type="evidence" value="ECO:0007669"/>
    <property type="project" value="InterPro"/>
</dbReference>
<proteinExistence type="predicted"/>
<dbReference type="EMBL" id="UAUZ02000001">
    <property type="protein sequence ID" value="CAD7352628.1"/>
    <property type="molecule type" value="Genomic_DNA"/>
</dbReference>
<evidence type="ECO:0000313" key="3">
    <source>
        <dbReference type="Proteomes" id="UP000251686"/>
    </source>
</evidence>
<organism evidence="2 3">
    <name type="scientific">Staphylococcus aureus</name>
    <dbReference type="NCBI Taxonomy" id="1280"/>
    <lineage>
        <taxon>Bacteria</taxon>
        <taxon>Bacillati</taxon>
        <taxon>Bacillota</taxon>
        <taxon>Bacilli</taxon>
        <taxon>Bacillales</taxon>
        <taxon>Staphylococcaceae</taxon>
        <taxon>Staphylococcus</taxon>
    </lineage>
</organism>
<dbReference type="Gene3D" id="3.30.420.10">
    <property type="entry name" value="Ribonuclease H-like superfamily/Ribonuclease H"/>
    <property type="match status" value="1"/>
</dbReference>
<dbReference type="AlphaFoldDB" id="A0A8S1I508"/>
<protein>
    <submittedName>
        <fullName evidence="2">Integrase core domain-containing protein</fullName>
    </submittedName>
</protein>
<dbReference type="InterPro" id="IPR009057">
    <property type="entry name" value="Homeodomain-like_sf"/>
</dbReference>
<evidence type="ECO:0000259" key="1">
    <source>
        <dbReference type="PROSITE" id="PS50994"/>
    </source>
</evidence>
<dbReference type="InterPro" id="IPR012337">
    <property type="entry name" value="RNaseH-like_sf"/>
</dbReference>
<reference evidence="2" key="1">
    <citation type="submission" date="2020-11" db="EMBL/GenBank/DDBJ databases">
        <authorList>
            <consortium name="Pathogen Informatics"/>
        </authorList>
    </citation>
    <scope>NUCLEOTIDE SEQUENCE</scope>
    <source>
        <strain evidence="2">NCTC13131</strain>
    </source>
</reference>
<sequence length="349" mass="40907">MKNKEKYLTNFSEAKRKEATQKYNIIKPFILGKQSLSSISKSKGIALSTLYRWNKLYKEQGLTGLIHNTRVDKGEHKLKQNIIDEIKRLALKNKRNSIATIHRKIANYCIENNFYKPSYKQVYSIIKAMPKSVIDFSHQGEKYYQNKYDLIQIRESSRPNEIWQADHTLLDIYILDQKGNINRPWLTIIMDDYSRAIAGYFISFDAPNAQNTALTLHQAIWNKNNTNWPVCGIPEKFYTDHGSDFTSHHMEQVAIDLKINLMFSKVGVPRGRGKIERFFQTVNQTFLEQLPGYINNNDTSSDLIDFQNFEEKLRYFLIEDYNQKEHSAIQSTPINRWNSNHFFLICQAV</sequence>
<evidence type="ECO:0000313" key="2">
    <source>
        <dbReference type="EMBL" id="CAD7352628.1"/>
    </source>
</evidence>
<accession>A0A8S1I508</accession>
<dbReference type="InterPro" id="IPR001584">
    <property type="entry name" value="Integrase_cat-core"/>
</dbReference>
<dbReference type="PANTHER" id="PTHR35004">
    <property type="entry name" value="TRANSPOSASE RV3428C-RELATED"/>
    <property type="match status" value="1"/>
</dbReference>
<comment type="caution">
    <text evidence="2">The sequence shown here is derived from an EMBL/GenBank/DDBJ whole genome shotgun (WGS) entry which is preliminary data.</text>
</comment>
<dbReference type="PROSITE" id="PS50994">
    <property type="entry name" value="INTEGRASE"/>
    <property type="match status" value="1"/>
</dbReference>
<dbReference type="Proteomes" id="UP000251686">
    <property type="component" value="Unassembled WGS sequence"/>
</dbReference>
<feature type="domain" description="Integrase catalytic" evidence="1">
    <location>
        <begin position="155"/>
        <end position="341"/>
    </location>
</feature>
<dbReference type="Pfam" id="PF00665">
    <property type="entry name" value="rve"/>
    <property type="match status" value="1"/>
</dbReference>
<dbReference type="SUPFAM" id="SSF53098">
    <property type="entry name" value="Ribonuclease H-like"/>
    <property type="match status" value="1"/>
</dbReference>
<dbReference type="PANTHER" id="PTHR35004:SF6">
    <property type="entry name" value="TRANSPOSASE"/>
    <property type="match status" value="1"/>
</dbReference>
<dbReference type="InterPro" id="IPR036397">
    <property type="entry name" value="RNaseH_sf"/>
</dbReference>
<name>A0A8S1I508_STAAU</name>